<feature type="transmembrane region" description="Helical" evidence="11">
    <location>
        <begin position="75"/>
        <end position="98"/>
    </location>
</feature>
<proteinExistence type="inferred from homology"/>
<evidence type="ECO:0000256" key="7">
    <source>
        <dbReference type="ARBA" id="ARBA00023136"/>
    </source>
</evidence>
<dbReference type="GO" id="GO:0004930">
    <property type="term" value="F:G protein-coupled receptor activity"/>
    <property type="evidence" value="ECO:0007669"/>
    <property type="project" value="UniProtKB-KW"/>
</dbReference>
<dbReference type="SUPFAM" id="SSF81321">
    <property type="entry name" value="Family A G protein-coupled receptor-like"/>
    <property type="match status" value="1"/>
</dbReference>
<dbReference type="Gene3D" id="1.20.1070.10">
    <property type="entry name" value="Rhodopsin 7-helix transmembrane proteins"/>
    <property type="match status" value="1"/>
</dbReference>
<dbReference type="InterPro" id="IPR017452">
    <property type="entry name" value="GPCR_Rhodpsn_7TM"/>
</dbReference>
<keyword evidence="9 10" id="KW-0807">Transducer</keyword>
<dbReference type="SMART" id="SM01381">
    <property type="entry name" value="7TM_GPCR_Srsx"/>
    <property type="match status" value="1"/>
</dbReference>
<dbReference type="Pfam" id="PF00001">
    <property type="entry name" value="7tm_1"/>
    <property type="match status" value="1"/>
</dbReference>
<dbReference type="AlphaFoldDB" id="A0A7E5VPP1"/>
<dbReference type="PANTHER" id="PTHR24228:SF74">
    <property type="entry name" value="G-PROTEIN COUPLED RECEPTORS FAMILY 1 PROFILE DOMAIN-CONTAINING PROTEIN"/>
    <property type="match status" value="1"/>
</dbReference>
<keyword evidence="5 11" id="KW-1133">Transmembrane helix</keyword>
<feature type="transmembrane region" description="Helical" evidence="11">
    <location>
        <begin position="354"/>
        <end position="373"/>
    </location>
</feature>
<dbReference type="PRINTS" id="PR00237">
    <property type="entry name" value="GPCRRHODOPSN"/>
</dbReference>
<dbReference type="GeneID" id="113495635"/>
<dbReference type="PROSITE" id="PS00237">
    <property type="entry name" value="G_PROTEIN_RECEP_F1_1"/>
    <property type="match status" value="1"/>
</dbReference>
<dbReference type="PANTHER" id="PTHR24228">
    <property type="entry name" value="B2 BRADYKININ RECEPTOR/ANGIOTENSIN II RECEPTOR"/>
    <property type="match status" value="1"/>
</dbReference>
<evidence type="ECO:0000313" key="14">
    <source>
        <dbReference type="RefSeq" id="XP_026730264.1"/>
    </source>
</evidence>
<evidence type="ECO:0000256" key="2">
    <source>
        <dbReference type="ARBA" id="ARBA00010663"/>
    </source>
</evidence>
<evidence type="ECO:0000256" key="6">
    <source>
        <dbReference type="ARBA" id="ARBA00023040"/>
    </source>
</evidence>
<dbReference type="Proteomes" id="UP000322000">
    <property type="component" value="Chromosome 7"/>
</dbReference>
<comment type="similarity">
    <text evidence="2 10">Belongs to the G-protein coupled receptor 1 family.</text>
</comment>
<evidence type="ECO:0000256" key="11">
    <source>
        <dbReference type="SAM" id="Phobius"/>
    </source>
</evidence>
<keyword evidence="8 10" id="KW-0675">Receptor</keyword>
<evidence type="ECO:0000256" key="4">
    <source>
        <dbReference type="ARBA" id="ARBA00022692"/>
    </source>
</evidence>
<organism evidence="13 14">
    <name type="scientific">Trichoplusia ni</name>
    <name type="common">Cabbage looper</name>
    <dbReference type="NCBI Taxonomy" id="7111"/>
    <lineage>
        <taxon>Eukaryota</taxon>
        <taxon>Metazoa</taxon>
        <taxon>Ecdysozoa</taxon>
        <taxon>Arthropoda</taxon>
        <taxon>Hexapoda</taxon>
        <taxon>Insecta</taxon>
        <taxon>Pterygota</taxon>
        <taxon>Neoptera</taxon>
        <taxon>Endopterygota</taxon>
        <taxon>Lepidoptera</taxon>
        <taxon>Glossata</taxon>
        <taxon>Ditrysia</taxon>
        <taxon>Noctuoidea</taxon>
        <taxon>Noctuidae</taxon>
        <taxon>Plusiinae</taxon>
        <taxon>Trichoplusia</taxon>
    </lineage>
</organism>
<evidence type="ECO:0000256" key="10">
    <source>
        <dbReference type="RuleBase" id="RU000688"/>
    </source>
</evidence>
<dbReference type="GO" id="GO:0005886">
    <property type="term" value="C:plasma membrane"/>
    <property type="evidence" value="ECO:0007669"/>
    <property type="project" value="UniProtKB-SubCell"/>
</dbReference>
<feature type="transmembrane region" description="Helical" evidence="11">
    <location>
        <begin position="118"/>
        <end position="144"/>
    </location>
</feature>
<dbReference type="RefSeq" id="XP_026730264.1">
    <property type="nucleotide sequence ID" value="XM_026874463.1"/>
</dbReference>
<feature type="transmembrane region" description="Helical" evidence="11">
    <location>
        <begin position="320"/>
        <end position="342"/>
    </location>
</feature>
<dbReference type="KEGG" id="tnl:113495635"/>
<feature type="transmembrane region" description="Helical" evidence="11">
    <location>
        <begin position="156"/>
        <end position="177"/>
    </location>
</feature>
<protein>
    <submittedName>
        <fullName evidence="14">G-protein coupled receptor moody-like isoform X1</fullName>
    </submittedName>
</protein>
<sequence length="395" mass="44927">MASANDSSSVSETEVKYESDAELAAVPLFPNYSDSLLCFASVICIIYMVFGIPANLTTILALVRCKKLWNATAVFIINLHITDVLFGILILPLSAMTFAQRHWIYGIVMCRVYALLKYGLNAVSIFTILAITINRYVLVCHPLLYPKIYKTRNLSIMLLAIWISAFALFLLPTFGLYGQFKLEPGGGFCTMLRDINNRSPKTFMLCFAFALPYIIIVLCYTRVWWIVRKTAKKSIVSMPTTHLPISDAQPNYSGNKKQYVSFEKSNLSSSTTEEATACIITPTEEREGTITKIFKAPFRATKKEVRSKLPTRRDKKLRTVIAAIMLSFCLTHMPIMITRIAYRNTKLDPTANVIAHMLEYFASFLNPMIYGFMSREYRKAYKNLFESTLNKILKR</sequence>
<dbReference type="InterPro" id="IPR000276">
    <property type="entry name" value="GPCR_Rhodpsn"/>
</dbReference>
<keyword evidence="4 10" id="KW-0812">Transmembrane</keyword>
<dbReference type="InParanoid" id="A0A7E5VPP1"/>
<keyword evidence="13" id="KW-1185">Reference proteome</keyword>
<evidence type="ECO:0000256" key="1">
    <source>
        <dbReference type="ARBA" id="ARBA00004651"/>
    </source>
</evidence>
<feature type="transmembrane region" description="Helical" evidence="11">
    <location>
        <begin position="202"/>
        <end position="225"/>
    </location>
</feature>
<gene>
    <name evidence="14" type="primary">LOC113495635</name>
</gene>
<evidence type="ECO:0000256" key="5">
    <source>
        <dbReference type="ARBA" id="ARBA00022989"/>
    </source>
</evidence>
<accession>A0A7E5VPP1</accession>
<evidence type="ECO:0000256" key="9">
    <source>
        <dbReference type="ARBA" id="ARBA00023224"/>
    </source>
</evidence>
<evidence type="ECO:0000259" key="12">
    <source>
        <dbReference type="PROSITE" id="PS50262"/>
    </source>
</evidence>
<dbReference type="PROSITE" id="PS50262">
    <property type="entry name" value="G_PROTEIN_RECEP_F1_2"/>
    <property type="match status" value="1"/>
</dbReference>
<keyword evidence="6 10" id="KW-0297">G-protein coupled receptor</keyword>
<keyword evidence="3" id="KW-1003">Cell membrane</keyword>
<evidence type="ECO:0000256" key="3">
    <source>
        <dbReference type="ARBA" id="ARBA00022475"/>
    </source>
</evidence>
<reference evidence="14" key="1">
    <citation type="submission" date="2025-08" db="UniProtKB">
        <authorList>
            <consortium name="RefSeq"/>
        </authorList>
    </citation>
    <scope>IDENTIFICATION</scope>
</reference>
<dbReference type="OrthoDB" id="10044919at2759"/>
<comment type="subcellular location">
    <subcellularLocation>
        <location evidence="1">Cell membrane</location>
        <topology evidence="1">Multi-pass membrane protein</topology>
    </subcellularLocation>
</comment>
<evidence type="ECO:0000313" key="13">
    <source>
        <dbReference type="Proteomes" id="UP000322000"/>
    </source>
</evidence>
<keyword evidence="7 11" id="KW-0472">Membrane</keyword>
<feature type="transmembrane region" description="Helical" evidence="11">
    <location>
        <begin position="39"/>
        <end position="63"/>
    </location>
</feature>
<name>A0A7E5VPP1_TRINI</name>
<feature type="domain" description="G-protein coupled receptors family 1 profile" evidence="12">
    <location>
        <begin position="54"/>
        <end position="370"/>
    </location>
</feature>
<evidence type="ECO:0000256" key="8">
    <source>
        <dbReference type="ARBA" id="ARBA00023170"/>
    </source>
</evidence>